<dbReference type="CDD" id="cd04301">
    <property type="entry name" value="NAT_SF"/>
    <property type="match status" value="1"/>
</dbReference>
<proteinExistence type="predicted"/>
<organism evidence="2 3">
    <name type="scientific">Petromyces alliaceus</name>
    <name type="common">Aspergillus alliaceus</name>
    <dbReference type="NCBI Taxonomy" id="209559"/>
    <lineage>
        <taxon>Eukaryota</taxon>
        <taxon>Fungi</taxon>
        <taxon>Dikarya</taxon>
        <taxon>Ascomycota</taxon>
        <taxon>Pezizomycotina</taxon>
        <taxon>Eurotiomycetes</taxon>
        <taxon>Eurotiomycetidae</taxon>
        <taxon>Eurotiales</taxon>
        <taxon>Aspergillaceae</taxon>
        <taxon>Aspergillus</taxon>
        <taxon>Aspergillus subgen. Circumdati</taxon>
    </lineage>
</organism>
<keyword evidence="3" id="KW-1185">Reference proteome</keyword>
<dbReference type="AlphaFoldDB" id="A0A8H5ZY03"/>
<gene>
    <name evidence="2" type="ORF">ETB97_004426</name>
</gene>
<dbReference type="PANTHER" id="PTHR42791:SF1">
    <property type="entry name" value="N-ACETYLTRANSFERASE DOMAIN-CONTAINING PROTEIN"/>
    <property type="match status" value="1"/>
</dbReference>
<dbReference type="SUPFAM" id="SSF55729">
    <property type="entry name" value="Acyl-CoA N-acyltransferases (Nat)"/>
    <property type="match status" value="1"/>
</dbReference>
<dbReference type="GO" id="GO:0016747">
    <property type="term" value="F:acyltransferase activity, transferring groups other than amino-acyl groups"/>
    <property type="evidence" value="ECO:0007669"/>
    <property type="project" value="InterPro"/>
</dbReference>
<accession>A0A8H5ZY03</accession>
<evidence type="ECO:0000313" key="2">
    <source>
        <dbReference type="EMBL" id="KAF5858386.1"/>
    </source>
</evidence>
<dbReference type="Proteomes" id="UP000541154">
    <property type="component" value="Unassembled WGS sequence"/>
</dbReference>
<dbReference type="InterPro" id="IPR000182">
    <property type="entry name" value="GNAT_dom"/>
</dbReference>
<dbReference type="PANTHER" id="PTHR42791">
    <property type="entry name" value="GNAT FAMILY ACETYLTRANSFERASE"/>
    <property type="match status" value="1"/>
</dbReference>
<comment type="caution">
    <text evidence="2">The sequence shown here is derived from an EMBL/GenBank/DDBJ whole genome shotgun (WGS) entry which is preliminary data.</text>
</comment>
<dbReference type="InterPro" id="IPR016181">
    <property type="entry name" value="Acyl_CoA_acyltransferase"/>
</dbReference>
<dbReference type="EMBL" id="SPNV01000207">
    <property type="protein sequence ID" value="KAF5858386.1"/>
    <property type="molecule type" value="Genomic_DNA"/>
</dbReference>
<reference evidence="2 3" key="1">
    <citation type="submission" date="2019-04" db="EMBL/GenBank/DDBJ databases">
        <title>Aspergillus burnettii sp. nov., novel species from soil in southeast Queensland.</title>
        <authorList>
            <person name="Gilchrist C.L.M."/>
            <person name="Pitt J.I."/>
            <person name="Lange L."/>
            <person name="Lacey H.J."/>
            <person name="Vuong D."/>
            <person name="Midgley D.J."/>
            <person name="Greenfield P."/>
            <person name="Bradbury M."/>
            <person name="Lacey E."/>
            <person name="Busk P.K."/>
            <person name="Pilgaard B."/>
            <person name="Chooi Y.H."/>
            <person name="Piggott A.M."/>
        </authorList>
    </citation>
    <scope>NUCLEOTIDE SEQUENCE [LARGE SCALE GENOMIC DNA]</scope>
    <source>
        <strain evidence="2 3">FRR 5400</strain>
    </source>
</reference>
<dbReference type="PROSITE" id="PS51186">
    <property type="entry name" value="GNAT"/>
    <property type="match status" value="1"/>
</dbReference>
<feature type="domain" description="N-acetyltransferase" evidence="1">
    <location>
        <begin position="124"/>
        <end position="258"/>
    </location>
</feature>
<dbReference type="InterPro" id="IPR052523">
    <property type="entry name" value="Trichothecene_AcTrans"/>
</dbReference>
<evidence type="ECO:0000313" key="3">
    <source>
        <dbReference type="Proteomes" id="UP000541154"/>
    </source>
</evidence>
<protein>
    <recommendedName>
        <fullName evidence="1">N-acetyltransferase domain-containing protein</fullName>
    </recommendedName>
</protein>
<sequence length="264" mass="30393">MALRRDSLDLSIAKLSGKDPKAITSAGCTIARAFSADPLVHWLRLDTPSWSELRPDTLAFQAWRMRVAMLGGRVYYTDNIGSLQCQLLQRSPRDYMRTMGPTLGHLLGNPGGVAILHPSDRKKRKWLSYYLGFFSLLKEYRRNPLPTTTPLQDRRWDTSSRVHEESLRLVRGILPRRQKFWYIEVLAIDPLLQRQGMGRRMMVEIIRLTGDEPLVLECTWKENINFYMALGFEVIETVTLTDTVCDCVDAARYWVMLRNSGKGI</sequence>
<dbReference type="Gene3D" id="3.40.630.30">
    <property type="match status" value="1"/>
</dbReference>
<name>A0A8H5ZY03_PETAA</name>
<evidence type="ECO:0000259" key="1">
    <source>
        <dbReference type="PROSITE" id="PS51186"/>
    </source>
</evidence>